<organism evidence="1">
    <name type="scientific">Anguilla anguilla</name>
    <name type="common">European freshwater eel</name>
    <name type="synonym">Muraena anguilla</name>
    <dbReference type="NCBI Taxonomy" id="7936"/>
    <lineage>
        <taxon>Eukaryota</taxon>
        <taxon>Metazoa</taxon>
        <taxon>Chordata</taxon>
        <taxon>Craniata</taxon>
        <taxon>Vertebrata</taxon>
        <taxon>Euteleostomi</taxon>
        <taxon>Actinopterygii</taxon>
        <taxon>Neopterygii</taxon>
        <taxon>Teleostei</taxon>
        <taxon>Anguilliformes</taxon>
        <taxon>Anguillidae</taxon>
        <taxon>Anguilla</taxon>
    </lineage>
</organism>
<reference evidence="1" key="2">
    <citation type="journal article" date="2015" name="Fish Shellfish Immunol.">
        <title>Early steps in the European eel (Anguilla anguilla)-Vibrio vulnificus interaction in the gills: Role of the RtxA13 toxin.</title>
        <authorList>
            <person name="Callol A."/>
            <person name="Pajuelo D."/>
            <person name="Ebbesson L."/>
            <person name="Teles M."/>
            <person name="MacKenzie S."/>
            <person name="Amaro C."/>
        </authorList>
    </citation>
    <scope>NUCLEOTIDE SEQUENCE</scope>
</reference>
<evidence type="ECO:0000313" key="1">
    <source>
        <dbReference type="EMBL" id="JAI03650.1"/>
    </source>
</evidence>
<reference evidence="1" key="1">
    <citation type="submission" date="2014-11" db="EMBL/GenBank/DDBJ databases">
        <authorList>
            <person name="Amaro Gonzalez C."/>
        </authorList>
    </citation>
    <scope>NUCLEOTIDE SEQUENCE</scope>
</reference>
<protein>
    <submittedName>
        <fullName evidence="1">Uncharacterized protein</fullName>
    </submittedName>
</protein>
<accession>A0A0E9XLV2</accession>
<proteinExistence type="predicted"/>
<sequence>MMSGKETAVSSFLVYGSTAWNWGSPLGENSTQVKVMAPSRLLSLNRSRKVPEFMSLSSARSRSLLTKPIMCPSFQSASRCLLISSRIPSIHSQKGKVFSLLQNLVQGMSPSGFPPASRPSSLSPSMLSCSSLSPRLVTEENCQLSTSDSWHQRAWGALRKKDRFFGSVHSMLYHRIEAQPLGSWLTLEITTIGREVISRSMTSPGWQSCVSKLMECSSSVTINGPSFVLLPAAFCSFSCR</sequence>
<dbReference type="EMBL" id="GBXM01004928">
    <property type="protein sequence ID" value="JAI03650.1"/>
    <property type="molecule type" value="Transcribed_RNA"/>
</dbReference>
<dbReference type="AlphaFoldDB" id="A0A0E9XLV2"/>
<name>A0A0E9XLV2_ANGAN</name>